<name>A0A0F9ICG2_9ZZZZ</name>
<dbReference type="InterPro" id="IPR035985">
    <property type="entry name" value="Ubiquitin-activating_enz"/>
</dbReference>
<evidence type="ECO:0000313" key="2">
    <source>
        <dbReference type="EMBL" id="KKM17439.1"/>
    </source>
</evidence>
<sequence length="228" mass="26388">MKETKEQRLQRFIRQSGLVSTERLRKSSITLIGTGSVNSFAGLVLSKMGAGKIKAYDDDGVAAHNIAAQFFRKDDVGQFKTDALYEILREFSDVNFQGYNKKYTNQYLTETVIVAPDNMPTRKIVWKQFLKQKQAKYFIDARMGRELGILYTIRDKSKKSREFYEATLHDGAKDPLPCTERTIIYNVLMIASLISRAYKAIIQKEDIPKEMIFNMTRMDEFSFMVRDE</sequence>
<reference evidence="2" key="1">
    <citation type="journal article" date="2015" name="Nature">
        <title>Complex archaea that bridge the gap between prokaryotes and eukaryotes.</title>
        <authorList>
            <person name="Spang A."/>
            <person name="Saw J.H."/>
            <person name="Jorgensen S.L."/>
            <person name="Zaremba-Niedzwiedzka K."/>
            <person name="Martijn J."/>
            <person name="Lind A.E."/>
            <person name="van Eijk R."/>
            <person name="Schleper C."/>
            <person name="Guy L."/>
            <person name="Ettema T.J."/>
        </authorList>
    </citation>
    <scope>NUCLEOTIDE SEQUENCE</scope>
</reference>
<comment type="caution">
    <text evidence="2">The sequence shown here is derived from an EMBL/GenBank/DDBJ whole genome shotgun (WGS) entry which is preliminary data.</text>
</comment>
<dbReference type="GO" id="GO:0008641">
    <property type="term" value="F:ubiquitin-like modifier activating enzyme activity"/>
    <property type="evidence" value="ECO:0007669"/>
    <property type="project" value="InterPro"/>
</dbReference>
<dbReference type="Gene3D" id="3.40.50.720">
    <property type="entry name" value="NAD(P)-binding Rossmann-like Domain"/>
    <property type="match status" value="1"/>
</dbReference>
<dbReference type="Pfam" id="PF00899">
    <property type="entry name" value="ThiF"/>
    <property type="match status" value="1"/>
</dbReference>
<dbReference type="EMBL" id="LAZR01014452">
    <property type="protein sequence ID" value="KKM17439.1"/>
    <property type="molecule type" value="Genomic_DNA"/>
</dbReference>
<dbReference type="InterPro" id="IPR000594">
    <property type="entry name" value="ThiF_NAD_FAD-bd"/>
</dbReference>
<proteinExistence type="predicted"/>
<organism evidence="2">
    <name type="scientific">marine sediment metagenome</name>
    <dbReference type="NCBI Taxonomy" id="412755"/>
    <lineage>
        <taxon>unclassified sequences</taxon>
        <taxon>metagenomes</taxon>
        <taxon>ecological metagenomes</taxon>
    </lineage>
</organism>
<dbReference type="SUPFAM" id="SSF69572">
    <property type="entry name" value="Activating enzymes of the ubiquitin-like proteins"/>
    <property type="match status" value="1"/>
</dbReference>
<evidence type="ECO:0000259" key="1">
    <source>
        <dbReference type="Pfam" id="PF00899"/>
    </source>
</evidence>
<accession>A0A0F9ICG2</accession>
<feature type="domain" description="THIF-type NAD/FAD binding fold" evidence="1">
    <location>
        <begin position="15"/>
        <end position="210"/>
    </location>
</feature>
<gene>
    <name evidence="2" type="ORF">LCGC14_1675790</name>
</gene>
<protein>
    <recommendedName>
        <fullName evidence="1">THIF-type NAD/FAD binding fold domain-containing protein</fullName>
    </recommendedName>
</protein>
<dbReference type="AlphaFoldDB" id="A0A0F9ICG2"/>